<evidence type="ECO:0000256" key="2">
    <source>
        <dbReference type="SAM" id="Phobius"/>
    </source>
</evidence>
<dbReference type="AlphaFoldDB" id="A0AAN9VI32"/>
<feature type="transmembrane region" description="Helical" evidence="2">
    <location>
        <begin position="150"/>
        <end position="173"/>
    </location>
</feature>
<keyword evidence="2" id="KW-0472">Membrane</keyword>
<feature type="region of interest" description="Disordered" evidence="1">
    <location>
        <begin position="249"/>
        <end position="322"/>
    </location>
</feature>
<keyword evidence="2" id="KW-1133">Transmembrane helix</keyword>
<evidence type="ECO:0000313" key="4">
    <source>
        <dbReference type="Proteomes" id="UP001378592"/>
    </source>
</evidence>
<feature type="compositionally biased region" description="Gly residues" evidence="1">
    <location>
        <begin position="30"/>
        <end position="56"/>
    </location>
</feature>
<feature type="region of interest" description="Disordered" evidence="1">
    <location>
        <begin position="1"/>
        <end position="99"/>
    </location>
</feature>
<evidence type="ECO:0000313" key="3">
    <source>
        <dbReference type="EMBL" id="KAK7863231.1"/>
    </source>
</evidence>
<reference evidence="3 4" key="1">
    <citation type="submission" date="2024-03" db="EMBL/GenBank/DDBJ databases">
        <title>The genome assembly and annotation of the cricket Gryllus longicercus Weissman &amp; Gray.</title>
        <authorList>
            <person name="Szrajer S."/>
            <person name="Gray D."/>
            <person name="Ylla G."/>
        </authorList>
    </citation>
    <scope>NUCLEOTIDE SEQUENCE [LARGE SCALE GENOMIC DNA]</scope>
    <source>
        <strain evidence="3">DAG 2021-001</strain>
        <tissue evidence="3">Whole body minus gut</tissue>
    </source>
</reference>
<name>A0AAN9VI32_9ORTH</name>
<dbReference type="EMBL" id="JAZDUA010000236">
    <property type="protein sequence ID" value="KAK7863231.1"/>
    <property type="molecule type" value="Genomic_DNA"/>
</dbReference>
<accession>A0AAN9VI32</accession>
<keyword evidence="4" id="KW-1185">Reference proteome</keyword>
<organism evidence="3 4">
    <name type="scientific">Gryllus longicercus</name>
    <dbReference type="NCBI Taxonomy" id="2509291"/>
    <lineage>
        <taxon>Eukaryota</taxon>
        <taxon>Metazoa</taxon>
        <taxon>Ecdysozoa</taxon>
        <taxon>Arthropoda</taxon>
        <taxon>Hexapoda</taxon>
        <taxon>Insecta</taxon>
        <taxon>Pterygota</taxon>
        <taxon>Neoptera</taxon>
        <taxon>Polyneoptera</taxon>
        <taxon>Orthoptera</taxon>
        <taxon>Ensifera</taxon>
        <taxon>Gryllidea</taxon>
        <taxon>Grylloidea</taxon>
        <taxon>Gryllidae</taxon>
        <taxon>Gryllinae</taxon>
        <taxon>Gryllus</taxon>
    </lineage>
</organism>
<gene>
    <name evidence="3" type="ORF">R5R35_001444</name>
</gene>
<comment type="caution">
    <text evidence="3">The sequence shown here is derived from an EMBL/GenBank/DDBJ whole genome shotgun (WGS) entry which is preliminary data.</text>
</comment>
<proteinExistence type="predicted"/>
<feature type="compositionally biased region" description="Basic residues" evidence="1">
    <location>
        <begin position="12"/>
        <end position="23"/>
    </location>
</feature>
<feature type="compositionally biased region" description="Pro residues" evidence="1">
    <location>
        <begin position="313"/>
        <end position="322"/>
    </location>
</feature>
<keyword evidence="2" id="KW-0812">Transmembrane</keyword>
<sequence length="322" mass="31323">MIGAMPAVAVRHERRKQEKRGKRPSMLQLHGGGGGLGGGLGSAGGGSGGGGGGGAAGRVAEAAAGAGPGAAQLKHPSPPSRGSSPAPSPLASPPSHHDDLAAAMPPEEFYVCGKVSVLHVVVVSLLLGAILLVVGLVQLKPGADASAHRYYLLAAGGVLMALGLVLTALRCWLLPRRERRLGLRLGLGGLGLETHRLAPAARRLPPRLRKDDSQAAALTAGAGPCACSCAGGEAALDAVLVNTAADDDTPSLDLHGDGVGGDGGGSPPPALRSPPASLPTSPPPPPDAGGEPAPAFAPAPGHAPGHAANGPTAPGPGPAGDT</sequence>
<evidence type="ECO:0000256" key="1">
    <source>
        <dbReference type="SAM" id="MobiDB-lite"/>
    </source>
</evidence>
<dbReference type="Proteomes" id="UP001378592">
    <property type="component" value="Unassembled WGS sequence"/>
</dbReference>
<feature type="compositionally biased region" description="Pro residues" evidence="1">
    <location>
        <begin position="266"/>
        <end position="287"/>
    </location>
</feature>
<feature type="transmembrane region" description="Helical" evidence="2">
    <location>
        <begin position="117"/>
        <end position="138"/>
    </location>
</feature>
<feature type="compositionally biased region" description="Low complexity" evidence="1">
    <location>
        <begin position="57"/>
        <end position="71"/>
    </location>
</feature>
<feature type="compositionally biased region" description="Low complexity" evidence="1">
    <location>
        <begin position="288"/>
        <end position="312"/>
    </location>
</feature>
<protein>
    <submittedName>
        <fullName evidence="3">Uncharacterized protein</fullName>
    </submittedName>
</protein>